<evidence type="ECO:0000259" key="5">
    <source>
        <dbReference type="PROSITE" id="PS50128"/>
    </source>
</evidence>
<dbReference type="InterPro" id="IPR051485">
    <property type="entry name" value="SR-CTD_assoc_factor"/>
</dbReference>
<feature type="region of interest" description="Disordered" evidence="3">
    <location>
        <begin position="82"/>
        <end position="113"/>
    </location>
</feature>
<comment type="caution">
    <text evidence="7">The sequence shown here is derived from an EMBL/GenBank/DDBJ whole genome shotgun (WGS) entry which is preliminary data.</text>
</comment>
<dbReference type="InterPro" id="IPR000504">
    <property type="entry name" value="RRM_dom"/>
</dbReference>
<dbReference type="Gene3D" id="1.10.10.790">
    <property type="entry name" value="Surp module"/>
    <property type="match status" value="1"/>
</dbReference>
<feature type="compositionally biased region" description="Acidic residues" evidence="3">
    <location>
        <begin position="733"/>
        <end position="746"/>
    </location>
</feature>
<dbReference type="Proteomes" id="UP000236319">
    <property type="component" value="Unassembled WGS sequence"/>
</dbReference>
<keyword evidence="8" id="KW-1185">Reference proteome</keyword>
<accession>A0A2H6K6R9</accession>
<dbReference type="InterPro" id="IPR035979">
    <property type="entry name" value="RBD_domain_sf"/>
</dbReference>
<evidence type="ECO:0000259" key="6">
    <source>
        <dbReference type="PROSITE" id="PS51391"/>
    </source>
</evidence>
<feature type="domain" description="RRM" evidence="4">
    <location>
        <begin position="121"/>
        <end position="200"/>
    </location>
</feature>
<dbReference type="SUPFAM" id="SSF109905">
    <property type="entry name" value="Surp module (SWAP domain)"/>
    <property type="match status" value="1"/>
</dbReference>
<dbReference type="AlphaFoldDB" id="A0A2H6K6R9"/>
<evidence type="ECO:0000259" key="4">
    <source>
        <dbReference type="PROSITE" id="PS50102"/>
    </source>
</evidence>
<dbReference type="PROSITE" id="PS50128">
    <property type="entry name" value="SURP"/>
    <property type="match status" value="1"/>
</dbReference>
<feature type="domain" description="SURP motif" evidence="5">
    <location>
        <begin position="255"/>
        <end position="298"/>
    </location>
</feature>
<dbReference type="GO" id="GO:0005634">
    <property type="term" value="C:nucleus"/>
    <property type="evidence" value="ECO:0007669"/>
    <property type="project" value="TreeGrafter"/>
</dbReference>
<feature type="compositionally biased region" description="Acidic residues" evidence="3">
    <location>
        <begin position="661"/>
        <end position="677"/>
    </location>
</feature>
<dbReference type="InterPro" id="IPR035967">
    <property type="entry name" value="SWAP/Surp_sf"/>
</dbReference>
<dbReference type="RefSeq" id="XP_028864937.1">
    <property type="nucleotide sequence ID" value="XM_029009104.1"/>
</dbReference>
<dbReference type="InterPro" id="IPR008942">
    <property type="entry name" value="ENTH_VHS"/>
</dbReference>
<dbReference type="OrthoDB" id="377209at2759"/>
<dbReference type="VEuPathDB" id="PiroplasmaDB:BOVATA_001870"/>
<dbReference type="InterPro" id="IPR000061">
    <property type="entry name" value="Surp"/>
</dbReference>
<evidence type="ECO:0000313" key="7">
    <source>
        <dbReference type="EMBL" id="GBE58694.1"/>
    </source>
</evidence>
<protein>
    <submittedName>
        <fullName evidence="7">RNA binding protein</fullName>
    </submittedName>
</protein>
<dbReference type="CDD" id="cd00590">
    <property type="entry name" value="RRM_SF"/>
    <property type="match status" value="1"/>
</dbReference>
<dbReference type="SMART" id="SM00648">
    <property type="entry name" value="SWAP"/>
    <property type="match status" value="1"/>
</dbReference>
<feature type="domain" description="CID" evidence="6">
    <location>
        <begin position="366"/>
        <end position="511"/>
    </location>
</feature>
<dbReference type="InterPro" id="IPR006569">
    <property type="entry name" value="CID_dom"/>
</dbReference>
<keyword evidence="1 2" id="KW-0694">RNA-binding</keyword>
<dbReference type="SUPFAM" id="SSF54928">
    <property type="entry name" value="RNA-binding domain, RBD"/>
    <property type="match status" value="1"/>
</dbReference>
<dbReference type="PANTHER" id="PTHR23140">
    <property type="entry name" value="RNA PROCESSING PROTEIN LD23810P"/>
    <property type="match status" value="1"/>
</dbReference>
<dbReference type="Pfam" id="PF00076">
    <property type="entry name" value="RRM_1"/>
    <property type="match status" value="1"/>
</dbReference>
<reference evidence="7 8" key="1">
    <citation type="journal article" date="2017" name="BMC Genomics">
        <title>Whole-genome assembly of Babesia ovata and comparative genomics between closely related pathogens.</title>
        <authorList>
            <person name="Yamagishi J."/>
            <person name="Asada M."/>
            <person name="Hakimi H."/>
            <person name="Tanaka T.Q."/>
            <person name="Sugimoto C."/>
            <person name="Kawazu S."/>
        </authorList>
    </citation>
    <scope>NUCLEOTIDE SEQUENCE [LARGE SCALE GENOMIC DNA]</scope>
    <source>
        <strain evidence="7 8">Miyake</strain>
    </source>
</reference>
<feature type="region of interest" description="Disordered" evidence="3">
    <location>
        <begin position="612"/>
        <end position="746"/>
    </location>
</feature>
<dbReference type="PROSITE" id="PS51391">
    <property type="entry name" value="CID"/>
    <property type="match status" value="1"/>
</dbReference>
<organism evidence="7 8">
    <name type="scientific">Babesia ovata</name>
    <dbReference type="NCBI Taxonomy" id="189622"/>
    <lineage>
        <taxon>Eukaryota</taxon>
        <taxon>Sar</taxon>
        <taxon>Alveolata</taxon>
        <taxon>Apicomplexa</taxon>
        <taxon>Aconoidasida</taxon>
        <taxon>Piroplasmida</taxon>
        <taxon>Babesiidae</taxon>
        <taxon>Babesia</taxon>
    </lineage>
</organism>
<evidence type="ECO:0000256" key="1">
    <source>
        <dbReference type="ARBA" id="ARBA00022884"/>
    </source>
</evidence>
<dbReference type="EMBL" id="BDSA01000001">
    <property type="protein sequence ID" value="GBE58694.1"/>
    <property type="molecule type" value="Genomic_DNA"/>
</dbReference>
<feature type="compositionally biased region" description="Basic and acidic residues" evidence="3">
    <location>
        <begin position="639"/>
        <end position="660"/>
    </location>
</feature>
<gene>
    <name evidence="7" type="ORF">BOVATA_001870</name>
</gene>
<dbReference type="GO" id="GO:0003723">
    <property type="term" value="F:RNA binding"/>
    <property type="evidence" value="ECO:0007669"/>
    <property type="project" value="UniProtKB-UniRule"/>
</dbReference>
<dbReference type="Gene3D" id="3.30.70.330">
    <property type="match status" value="1"/>
</dbReference>
<evidence type="ECO:0000313" key="8">
    <source>
        <dbReference type="Proteomes" id="UP000236319"/>
    </source>
</evidence>
<dbReference type="InterPro" id="IPR012677">
    <property type="entry name" value="Nucleotide-bd_a/b_plait_sf"/>
</dbReference>
<dbReference type="PANTHER" id="PTHR23140:SF0">
    <property type="entry name" value="U2 SNRNP-ASSOCIATED SURP MOTIF-CONTAINING PROTEIN"/>
    <property type="match status" value="1"/>
</dbReference>
<dbReference type="Gene3D" id="1.25.40.90">
    <property type="match status" value="1"/>
</dbReference>
<dbReference type="GeneID" id="39872464"/>
<dbReference type="SMART" id="SM00582">
    <property type="entry name" value="RPR"/>
    <property type="match status" value="1"/>
</dbReference>
<feature type="compositionally biased region" description="Basic and acidic residues" evidence="3">
    <location>
        <begin position="82"/>
        <end position="94"/>
    </location>
</feature>
<evidence type="ECO:0000256" key="3">
    <source>
        <dbReference type="SAM" id="MobiDB-lite"/>
    </source>
</evidence>
<dbReference type="Pfam" id="PF01805">
    <property type="entry name" value="Surp"/>
    <property type="match status" value="1"/>
</dbReference>
<name>A0A2H6K6R9_9APIC</name>
<dbReference type="Pfam" id="PF04818">
    <property type="entry name" value="CID"/>
    <property type="match status" value="1"/>
</dbReference>
<proteinExistence type="predicted"/>
<dbReference type="SMART" id="SM00360">
    <property type="entry name" value="RRM"/>
    <property type="match status" value="1"/>
</dbReference>
<dbReference type="GO" id="GO:0006396">
    <property type="term" value="P:RNA processing"/>
    <property type="evidence" value="ECO:0007669"/>
    <property type="project" value="InterPro"/>
</dbReference>
<dbReference type="PROSITE" id="PS50102">
    <property type="entry name" value="RRM"/>
    <property type="match status" value="1"/>
</dbReference>
<evidence type="ECO:0000256" key="2">
    <source>
        <dbReference type="PROSITE-ProRule" id="PRU00176"/>
    </source>
</evidence>
<sequence length="746" mass="82563">MSHVAAWLKRQKEEELAKEKERLETSRIYAEYVRDFEGSGAPAPAPAAAPVLFVKSGESAAKPSETTRSSLAASGIFDSQEAEKALQRRARDPKSSSGLPDAAVYSGGVDARRNSAPDASCTIYVGNLPPSVTEDDLERKFGRCGRINRIRLMRGNSSDRPKQCYAFVTFSHPSHAQWAKDSLDGAEILGYRCRVGWSHQSGGWSPTQGSPPVAYVEPVEGSVSPISSSSKLPTLLADSRGVTVEFPSSPLKRAVIDLMARYVVEGGAEFEAMIMSNESEEGLFNFLFNQSSPEHVYYRWKVYSLLRGDTDKEWRIEPFQVVNGGLWWYPPVEKADAPPAPPTPTVPPLLGADTAMTMSHSGRSPMLDSDLSRLEKLLRDCTTTRGSVAEAMMFIINHGESAYQVTDYLVNSILEDTPTVDKKISRLYILSDVLYNTSASNKFAWLYRTTFEKRIPEVFAHFREFMKTSSSKIAVQQLMDCVTRMLPAWHQWNAYPTEYIYGLESALWGPDFESFTTMPQFEEHRAALDSTYDGEKMEYFDVLSRFPLKWRETAYRYLLMRIKKLKQLCLIRGLLTIPGDRPSLVTRLVINDIYVEAREAEIKEIELAECEGVHEGDNGSPQNLSPYEGDTMDVASGEYDMHQLQDAAKSPEKPDIRDGDVASDECSDMESASDGEGPEGAASDPDDHMDTSSDVVGPELDNGASIVANQKTPEAATEDGAEPGAALPSPPEADPDDIEDMFAADN</sequence>